<reference evidence="2" key="1">
    <citation type="submission" date="2016-10" db="EMBL/GenBank/DDBJ databases">
        <authorList>
            <person name="Varghese N."/>
            <person name="Submissions S."/>
        </authorList>
    </citation>
    <scope>NUCLEOTIDE SEQUENCE [LARGE SCALE GENOMIC DNA]</scope>
    <source>
        <strain evidence="2">DSM 123</strain>
    </source>
</reference>
<evidence type="ECO:0000313" key="1">
    <source>
        <dbReference type="EMBL" id="SEO05343.1"/>
    </source>
</evidence>
<dbReference type="OrthoDB" id="7107978at2"/>
<accession>A0A1H8LK00</accession>
<name>A0A1H8LK00_9BRAD</name>
<organism evidence="1 2">
    <name type="scientific">Rhodopseudomonas pseudopalustris</name>
    <dbReference type="NCBI Taxonomy" id="1513892"/>
    <lineage>
        <taxon>Bacteria</taxon>
        <taxon>Pseudomonadati</taxon>
        <taxon>Pseudomonadota</taxon>
        <taxon>Alphaproteobacteria</taxon>
        <taxon>Hyphomicrobiales</taxon>
        <taxon>Nitrobacteraceae</taxon>
        <taxon>Rhodopseudomonas</taxon>
    </lineage>
</organism>
<dbReference type="InterPro" id="IPR029063">
    <property type="entry name" value="SAM-dependent_MTases_sf"/>
</dbReference>
<protein>
    <recommendedName>
        <fullName evidence="3">Class I SAM-dependent methyltransferase</fullName>
    </recommendedName>
</protein>
<dbReference type="EMBL" id="FODT01000001">
    <property type="protein sequence ID" value="SEO05343.1"/>
    <property type="molecule type" value="Genomic_DNA"/>
</dbReference>
<gene>
    <name evidence="1" type="ORF">SAMN05444123_101105</name>
</gene>
<keyword evidence="2" id="KW-1185">Reference proteome</keyword>
<dbReference type="Proteomes" id="UP000199615">
    <property type="component" value="Unassembled WGS sequence"/>
</dbReference>
<dbReference type="Gene3D" id="3.40.50.150">
    <property type="entry name" value="Vaccinia Virus protein VP39"/>
    <property type="match status" value="1"/>
</dbReference>
<evidence type="ECO:0008006" key="3">
    <source>
        <dbReference type="Google" id="ProtNLM"/>
    </source>
</evidence>
<sequence>MSVNAISKQIDIPGVTIDAAAFFGLEGVTRVRQQARLGLTEQSYLPKASDPHSDWVARVAAPAFRALAEMGVKVEDFCTIGTGAGLDALAAIEILRVRNVFVTDLHEDVVQQARQNILMNVLPPQPAVFAGVGDLLDPLKETRSALDLIYENLPNIPLGSDDDLAEGQASSTFIADRKEGLPDFVRQHLIALHYLALRQAYPMLRPGGRVLSSIGGRIPVEVILRLGRETGYASHILVLAWKIQSEPEDVIGGYARWEREGLGPFRFYPRAVLERTLSPMSAVAAAAQAIEIERALQPDALSAEQALQAHLDGVEIGHTVFVLESQKL</sequence>
<dbReference type="RefSeq" id="WP_011504573.1">
    <property type="nucleotide sequence ID" value="NZ_FODT01000001.1"/>
</dbReference>
<dbReference type="AlphaFoldDB" id="A0A1H8LK00"/>
<proteinExistence type="predicted"/>
<evidence type="ECO:0000313" key="2">
    <source>
        <dbReference type="Proteomes" id="UP000199615"/>
    </source>
</evidence>
<dbReference type="SUPFAM" id="SSF53335">
    <property type="entry name" value="S-adenosyl-L-methionine-dependent methyltransferases"/>
    <property type="match status" value="1"/>
</dbReference>